<sequence length="85" mass="9589">IMYTTFISLTRGEAPGDPELGGWRPLPKAFFRKQALLSLPVSAISLEQAIQLTNFEVRYLRLLRAVQRVTFDFLQTQNSFAKGGT</sequence>
<comment type="caution">
    <text evidence="1">The sequence shown here is derived from an EMBL/GenBank/DDBJ whole genome shotgun (WGS) entry which is preliminary data.</text>
</comment>
<organism evidence="1">
    <name type="scientific">marine sediment metagenome</name>
    <dbReference type="NCBI Taxonomy" id="412755"/>
    <lineage>
        <taxon>unclassified sequences</taxon>
        <taxon>metagenomes</taxon>
        <taxon>ecological metagenomes</taxon>
    </lineage>
</organism>
<dbReference type="EMBL" id="BARU01031701">
    <property type="protein sequence ID" value="GAH63044.1"/>
    <property type="molecule type" value="Genomic_DNA"/>
</dbReference>
<protein>
    <submittedName>
        <fullName evidence="1">Uncharacterized protein</fullName>
    </submittedName>
</protein>
<gene>
    <name evidence="1" type="ORF">S03H2_50103</name>
</gene>
<proteinExistence type="predicted"/>
<accession>X1IAD0</accession>
<evidence type="ECO:0000313" key="1">
    <source>
        <dbReference type="EMBL" id="GAH63044.1"/>
    </source>
</evidence>
<reference evidence="1" key="1">
    <citation type="journal article" date="2014" name="Front. Microbiol.">
        <title>High frequency of phylogenetically diverse reductive dehalogenase-homologous genes in deep subseafloor sedimentary metagenomes.</title>
        <authorList>
            <person name="Kawai M."/>
            <person name="Futagami T."/>
            <person name="Toyoda A."/>
            <person name="Takaki Y."/>
            <person name="Nishi S."/>
            <person name="Hori S."/>
            <person name="Arai W."/>
            <person name="Tsubouchi T."/>
            <person name="Morono Y."/>
            <person name="Uchiyama I."/>
            <person name="Ito T."/>
            <person name="Fujiyama A."/>
            <person name="Inagaki F."/>
            <person name="Takami H."/>
        </authorList>
    </citation>
    <scope>NUCLEOTIDE SEQUENCE</scope>
    <source>
        <strain evidence="1">Expedition CK06-06</strain>
    </source>
</reference>
<name>X1IAD0_9ZZZZ</name>
<feature type="non-terminal residue" evidence="1">
    <location>
        <position position="1"/>
    </location>
</feature>
<dbReference type="AlphaFoldDB" id="X1IAD0"/>